<evidence type="ECO:0000256" key="4">
    <source>
        <dbReference type="ARBA" id="ARBA00022989"/>
    </source>
</evidence>
<organism evidence="7">
    <name type="scientific">Propionibacterium freudenreichii</name>
    <dbReference type="NCBI Taxonomy" id="1744"/>
    <lineage>
        <taxon>Bacteria</taxon>
        <taxon>Bacillati</taxon>
        <taxon>Actinomycetota</taxon>
        <taxon>Actinomycetes</taxon>
        <taxon>Propionibacteriales</taxon>
        <taxon>Propionibacteriaceae</taxon>
        <taxon>Propionibacterium</taxon>
    </lineage>
</organism>
<dbReference type="PANTHER" id="PTHR43124">
    <property type="entry name" value="PURINE EFFLUX PUMP PBUE"/>
    <property type="match status" value="1"/>
</dbReference>
<dbReference type="EMBL" id="LT576035">
    <property type="protein sequence ID" value="SBN39708.1"/>
    <property type="molecule type" value="Genomic_DNA"/>
</dbReference>
<dbReference type="RefSeq" id="WP_063493614.1">
    <property type="nucleotide sequence ID" value="NZ_JBJDUN010000038.1"/>
</dbReference>
<keyword evidence="4" id="KW-1133">Transmembrane helix</keyword>
<evidence type="ECO:0000256" key="5">
    <source>
        <dbReference type="ARBA" id="ARBA00023136"/>
    </source>
</evidence>
<dbReference type="PROSITE" id="PS50850">
    <property type="entry name" value="MFS"/>
    <property type="match status" value="1"/>
</dbReference>
<accession>A0A2C6ZT29</accession>
<feature type="domain" description="Major facilitator superfamily (MFS) profile" evidence="6">
    <location>
        <begin position="22"/>
        <end position="418"/>
    </location>
</feature>
<dbReference type="PANTHER" id="PTHR43124:SF3">
    <property type="entry name" value="CHLORAMPHENICOL EFFLUX PUMP RV0191"/>
    <property type="match status" value="1"/>
</dbReference>
<evidence type="ECO:0000256" key="3">
    <source>
        <dbReference type="ARBA" id="ARBA00022692"/>
    </source>
</evidence>
<protein>
    <submittedName>
        <fullName evidence="7">Inner membrane protein yqcE</fullName>
    </submittedName>
</protein>
<dbReference type="InterPro" id="IPR036259">
    <property type="entry name" value="MFS_trans_sf"/>
</dbReference>
<dbReference type="InterPro" id="IPR020846">
    <property type="entry name" value="MFS_dom"/>
</dbReference>
<keyword evidence="2" id="KW-1003">Cell membrane</keyword>
<proteinExistence type="predicted"/>
<dbReference type="InterPro" id="IPR011701">
    <property type="entry name" value="MFS"/>
</dbReference>
<comment type="subcellular location">
    <subcellularLocation>
        <location evidence="1">Cell membrane</location>
        <topology evidence="1">Multi-pass membrane protein</topology>
    </subcellularLocation>
</comment>
<dbReference type="GO" id="GO:0022857">
    <property type="term" value="F:transmembrane transporter activity"/>
    <property type="evidence" value="ECO:0007669"/>
    <property type="project" value="InterPro"/>
</dbReference>
<dbReference type="GO" id="GO:0005886">
    <property type="term" value="C:plasma membrane"/>
    <property type="evidence" value="ECO:0007669"/>
    <property type="project" value="UniProtKB-SubCell"/>
</dbReference>
<reference evidence="7" key="1">
    <citation type="submission" date="2016-05" db="EMBL/GenBank/DDBJ databases">
        <authorList>
            <person name="Lavstsen T."/>
            <person name="Jespersen J.S."/>
        </authorList>
    </citation>
    <scope>NUCLEOTIDE SEQUENCE</scope>
    <source>
        <strain evidence="7">PFRJS10</strain>
    </source>
</reference>
<dbReference type="Gene3D" id="1.20.1250.20">
    <property type="entry name" value="MFS general substrate transporter like domains"/>
    <property type="match status" value="2"/>
</dbReference>
<evidence type="ECO:0000256" key="2">
    <source>
        <dbReference type="ARBA" id="ARBA00022475"/>
    </source>
</evidence>
<keyword evidence="5" id="KW-0472">Membrane</keyword>
<evidence type="ECO:0000313" key="7">
    <source>
        <dbReference type="EMBL" id="SBN39708.1"/>
    </source>
</evidence>
<dbReference type="SUPFAM" id="SSF103473">
    <property type="entry name" value="MFS general substrate transporter"/>
    <property type="match status" value="1"/>
</dbReference>
<gene>
    <name evidence="7" type="ORF">PFR_JS10_2065</name>
</gene>
<name>A0A2C6ZT29_9ACTN</name>
<evidence type="ECO:0000259" key="6">
    <source>
        <dbReference type="PROSITE" id="PS50850"/>
    </source>
</evidence>
<evidence type="ECO:0000256" key="1">
    <source>
        <dbReference type="ARBA" id="ARBA00004651"/>
    </source>
</evidence>
<dbReference type="AlphaFoldDB" id="A0A2C6ZT29"/>
<dbReference type="InterPro" id="IPR050189">
    <property type="entry name" value="MFS_Efflux_Transporters"/>
</dbReference>
<dbReference type="CDD" id="cd06174">
    <property type="entry name" value="MFS"/>
    <property type="match status" value="1"/>
</dbReference>
<keyword evidence="3" id="KW-0812">Transmembrane</keyword>
<dbReference type="Pfam" id="PF07690">
    <property type="entry name" value="MFS_1"/>
    <property type="match status" value="1"/>
</dbReference>
<sequence length="438" mass="46786">MFASLKEEKRAADLSRARRIFLLVIISMGSSIIYTPAYLKFVFYNELMAALHITNEQVGTLLSAYAITATICYLPSGIVADKVRARTLSWVGFALTALLTFVYATLPSYNTLMFVFVGMGLTTILIWWGIRFKVIRLISGEGEYSRNIGLSYGLYGAAGLVVGLVNTFIVTKLAASPEVGMRVLIIFLGILIAVLAVLSFLFIPRFADEIGGDGTGFSFKGVGKALTMPVVWLSSACMFFVYFYYTGVTYTTPYLKGALGASATLVLLIGTIRTYGITLFSGPVFGAIASKVGSPSRVITVGSVLAAVVLLGFVFLPQKPAIAVLAAVLVIFLGFVANGVFGIVSGQLTEGKVPLEVFGTASGLLSVVGFLPDTFSSTWFGKLMDQKGNAAYNDIFIILAISALIAGAIAMVLLWYVKKHKADEPLDEAVADAGIVEA</sequence>